<comment type="caution">
    <text evidence="1">The sequence shown here is derived from an EMBL/GenBank/DDBJ whole genome shotgun (WGS) entry which is preliminary data.</text>
</comment>
<dbReference type="Proteomes" id="UP001489719">
    <property type="component" value="Unassembled WGS sequence"/>
</dbReference>
<evidence type="ECO:0000313" key="1">
    <source>
        <dbReference type="EMBL" id="KAK9318819.1"/>
    </source>
</evidence>
<protein>
    <submittedName>
        <fullName evidence="1">Uncharacterized protein</fullName>
    </submittedName>
</protein>
<accession>A0ACC3TCE8</accession>
<dbReference type="EMBL" id="MU970296">
    <property type="protein sequence ID" value="KAK9318819.1"/>
    <property type="molecule type" value="Genomic_DNA"/>
</dbReference>
<name>A0ACC3TCE8_9ASCO</name>
<gene>
    <name evidence="1" type="ORF">V1517DRAFT_92719</name>
</gene>
<evidence type="ECO:0000313" key="2">
    <source>
        <dbReference type="Proteomes" id="UP001489719"/>
    </source>
</evidence>
<organism evidence="1 2">
    <name type="scientific">Lipomyces orientalis</name>
    <dbReference type="NCBI Taxonomy" id="1233043"/>
    <lineage>
        <taxon>Eukaryota</taxon>
        <taxon>Fungi</taxon>
        <taxon>Dikarya</taxon>
        <taxon>Ascomycota</taxon>
        <taxon>Saccharomycotina</taxon>
        <taxon>Lipomycetes</taxon>
        <taxon>Lipomycetales</taxon>
        <taxon>Lipomycetaceae</taxon>
        <taxon>Lipomyces</taxon>
    </lineage>
</organism>
<keyword evidence="2" id="KW-1185">Reference proteome</keyword>
<sequence length="202" mass="23155">MGRFEAGSGRNEYVKNALVQLNAQCGMDPLSTAITLRMFHIQRGSTAFSLTHKTQNPFYTILSTSFLPYQKFSSLTFVSMRKFRSFLGNAEWAVEEIQDTIITHSVISYSSSTKMQQKAYQNANNCRLARVFKITQTTLRVVFVADEVRPTTNREYMSLLGRIGCRLIQRQYCNVIVHVLPGLRFHSINANKLKFLRFPIPL</sequence>
<reference evidence="2" key="1">
    <citation type="journal article" date="2024" name="Front. Bioeng. Biotechnol.">
        <title>Genome-scale model development and genomic sequencing of the oleaginous clade Lipomyces.</title>
        <authorList>
            <person name="Czajka J.J."/>
            <person name="Han Y."/>
            <person name="Kim J."/>
            <person name="Mondo S.J."/>
            <person name="Hofstad B.A."/>
            <person name="Robles A."/>
            <person name="Haridas S."/>
            <person name="Riley R."/>
            <person name="LaButti K."/>
            <person name="Pangilinan J."/>
            <person name="Andreopoulos W."/>
            <person name="Lipzen A."/>
            <person name="Yan J."/>
            <person name="Wang M."/>
            <person name="Ng V."/>
            <person name="Grigoriev I.V."/>
            <person name="Spatafora J.W."/>
            <person name="Magnuson J.K."/>
            <person name="Baker S.E."/>
            <person name="Pomraning K.R."/>
        </authorList>
    </citation>
    <scope>NUCLEOTIDE SEQUENCE [LARGE SCALE GENOMIC DNA]</scope>
    <source>
        <strain evidence="2">CBS 10300</strain>
    </source>
</reference>
<proteinExistence type="predicted"/>